<comment type="caution">
    <text evidence="2">The sequence shown here is derived from an EMBL/GenBank/DDBJ whole genome shotgun (WGS) entry which is preliminary data.</text>
</comment>
<dbReference type="EMBL" id="JAOYFC010000002">
    <property type="protein sequence ID" value="MCV6824449.1"/>
    <property type="molecule type" value="Genomic_DNA"/>
</dbReference>
<evidence type="ECO:0000313" key="2">
    <source>
        <dbReference type="EMBL" id="MCV6824449.1"/>
    </source>
</evidence>
<accession>A0AAE3IZ97</accession>
<protein>
    <submittedName>
        <fullName evidence="2">Uncharacterized protein</fullName>
    </submittedName>
</protein>
<keyword evidence="1" id="KW-1133">Transmembrane helix</keyword>
<evidence type="ECO:0000256" key="1">
    <source>
        <dbReference type="SAM" id="Phobius"/>
    </source>
</evidence>
<sequence length="98" mass="11102">MTDKPEQKASDGNRIMLGRYGRMNSENQSLTFVLLGQILVFVLAMLHDEFVHYLYITGRIASEQIGPAEVVIGFILFVFWMLLTFACVRILSTPTTSE</sequence>
<feature type="transmembrane region" description="Helical" evidence="1">
    <location>
        <begin position="29"/>
        <end position="47"/>
    </location>
</feature>
<reference evidence="2" key="1">
    <citation type="submission" date="2022-10" db="EMBL/GenBank/DDBJ databases">
        <authorList>
            <person name="Yue Y."/>
        </authorList>
    </citation>
    <scope>NUCLEOTIDE SEQUENCE</scope>
    <source>
        <strain evidence="2">Z654</strain>
    </source>
</reference>
<proteinExistence type="predicted"/>
<name>A0AAE3IZ97_9RHOB</name>
<keyword evidence="1" id="KW-0472">Membrane</keyword>
<dbReference type="RefSeq" id="WP_263953311.1">
    <property type="nucleotide sequence ID" value="NZ_JAOYFC010000002.1"/>
</dbReference>
<evidence type="ECO:0000313" key="3">
    <source>
        <dbReference type="Proteomes" id="UP001208041"/>
    </source>
</evidence>
<feature type="transmembrane region" description="Helical" evidence="1">
    <location>
        <begin position="67"/>
        <end position="91"/>
    </location>
</feature>
<dbReference type="Proteomes" id="UP001208041">
    <property type="component" value="Unassembled WGS sequence"/>
</dbReference>
<keyword evidence="1" id="KW-0812">Transmembrane</keyword>
<keyword evidence="3" id="KW-1185">Reference proteome</keyword>
<dbReference type="AlphaFoldDB" id="A0AAE3IZ97"/>
<gene>
    <name evidence="2" type="ORF">OH136_07750</name>
</gene>
<organism evidence="2 3">
    <name type="scientific">Halocynthiibacter halioticoli</name>
    <dbReference type="NCBI Taxonomy" id="2986804"/>
    <lineage>
        <taxon>Bacteria</taxon>
        <taxon>Pseudomonadati</taxon>
        <taxon>Pseudomonadota</taxon>
        <taxon>Alphaproteobacteria</taxon>
        <taxon>Rhodobacterales</taxon>
        <taxon>Paracoccaceae</taxon>
        <taxon>Halocynthiibacter</taxon>
    </lineage>
</organism>